<dbReference type="PANTHER" id="PTHR30353">
    <property type="entry name" value="INNER MEMBRANE PROTEIN DEDA-RELATED"/>
    <property type="match status" value="1"/>
</dbReference>
<dbReference type="GO" id="GO:0005886">
    <property type="term" value="C:plasma membrane"/>
    <property type="evidence" value="ECO:0007669"/>
    <property type="project" value="UniProtKB-SubCell"/>
</dbReference>
<evidence type="ECO:0000256" key="4">
    <source>
        <dbReference type="ARBA" id="ARBA00022692"/>
    </source>
</evidence>
<feature type="transmembrane region" description="Helical" evidence="8">
    <location>
        <begin position="253"/>
        <end position="279"/>
    </location>
</feature>
<comment type="similarity">
    <text evidence="2">Belongs to the DedA family.</text>
</comment>
<keyword evidence="6 8" id="KW-0472">Membrane</keyword>
<evidence type="ECO:0000256" key="2">
    <source>
        <dbReference type="ARBA" id="ARBA00010792"/>
    </source>
</evidence>
<reference evidence="10 11" key="1">
    <citation type="submission" date="2019-06" db="EMBL/GenBank/DDBJ databases">
        <title>Sequencing the genomes of 1000 actinobacteria strains.</title>
        <authorList>
            <person name="Klenk H.-P."/>
        </authorList>
    </citation>
    <scope>NUCLEOTIDE SEQUENCE [LARGE SCALE GENOMIC DNA]</scope>
    <source>
        <strain evidence="10 11">DSM 41929</strain>
    </source>
</reference>
<evidence type="ECO:0000256" key="8">
    <source>
        <dbReference type="SAM" id="Phobius"/>
    </source>
</evidence>
<evidence type="ECO:0000256" key="6">
    <source>
        <dbReference type="ARBA" id="ARBA00023136"/>
    </source>
</evidence>
<accession>A0A542UNS0</accession>
<feature type="compositionally biased region" description="Basic and acidic residues" evidence="7">
    <location>
        <begin position="201"/>
        <end position="211"/>
    </location>
</feature>
<evidence type="ECO:0000313" key="11">
    <source>
        <dbReference type="Proteomes" id="UP000318103"/>
    </source>
</evidence>
<dbReference type="EMBL" id="VFNX01000001">
    <property type="protein sequence ID" value="TQL00706.1"/>
    <property type="molecule type" value="Genomic_DNA"/>
</dbReference>
<dbReference type="InterPro" id="IPR032818">
    <property type="entry name" value="DedA-like"/>
</dbReference>
<keyword evidence="3" id="KW-1003">Cell membrane</keyword>
<gene>
    <name evidence="10" type="ORF">FB563_5811</name>
</gene>
<evidence type="ECO:0000256" key="5">
    <source>
        <dbReference type="ARBA" id="ARBA00022989"/>
    </source>
</evidence>
<name>A0A542UNS0_9ACTN</name>
<keyword evidence="5 8" id="KW-1133">Transmembrane helix</keyword>
<dbReference type="STRING" id="164348.BFF78_35680"/>
<organism evidence="10 11">
    <name type="scientific">Streptomyces puniciscabiei</name>
    <dbReference type="NCBI Taxonomy" id="164348"/>
    <lineage>
        <taxon>Bacteria</taxon>
        <taxon>Bacillati</taxon>
        <taxon>Actinomycetota</taxon>
        <taxon>Actinomycetes</taxon>
        <taxon>Kitasatosporales</taxon>
        <taxon>Streptomycetaceae</taxon>
        <taxon>Streptomyces</taxon>
    </lineage>
</organism>
<keyword evidence="11" id="KW-1185">Reference proteome</keyword>
<dbReference type="Pfam" id="PF09335">
    <property type="entry name" value="VTT_dom"/>
    <property type="match status" value="1"/>
</dbReference>
<dbReference type="PANTHER" id="PTHR30353:SF0">
    <property type="entry name" value="TRANSMEMBRANE PROTEIN"/>
    <property type="match status" value="1"/>
</dbReference>
<proteinExistence type="inferred from homology"/>
<keyword evidence="4 8" id="KW-0812">Transmembrane</keyword>
<feature type="transmembrane region" description="Helical" evidence="8">
    <location>
        <begin position="389"/>
        <end position="409"/>
    </location>
</feature>
<dbReference type="AlphaFoldDB" id="A0A542UNS0"/>
<sequence>MITAMTAVGNSVAGAVDDTVSGRGRVLVDSKVAAADGLSVGSSVQVTYPDGGEWSVTVGGIFDDSKVLSTVLVPASAVTAHQVEPYIGSILVSGEHGAGDALKTLQTATGHNPAIGINDQQGMEDGFSGTITSGLNLLHPERRREIGTLRAIGMGRAGVKRMVQPGPHDRAVRPDGAVPAAGRARRGCRRWVARPAGRPAGDADEHPDRLRPVRHRGGRFRGGRVMLVNEQPCEQAGRRGQVIAVNPLNSASVLAAFGAIGVLVVIFAESGLLIVGFFLPGDTLLFPAGVLCAGGAHQAPRLALWQVLLCAAVGAVVGGQVGYLIGRHGGRALLARTSSRRVKAAATRAEELLARYGYRKALVIGRFVPLLRTVLHPVAGVLGVPVRTFTLWQTVAGVLWSQLLVLAGYSLGTSVPHVDDYLLPLVAVVVVLSMLPLLFEARRARREGRARR</sequence>
<protein>
    <submittedName>
        <fullName evidence="10">Membrane protein DedA with SNARE-associated domain</fullName>
    </submittedName>
</protein>
<feature type="transmembrane region" description="Helical" evidence="8">
    <location>
        <begin position="421"/>
        <end position="439"/>
    </location>
</feature>
<dbReference type="Proteomes" id="UP000318103">
    <property type="component" value="Unassembled WGS sequence"/>
</dbReference>
<feature type="transmembrane region" description="Helical" evidence="8">
    <location>
        <begin position="303"/>
        <end position="326"/>
    </location>
</feature>
<comment type="subcellular location">
    <subcellularLocation>
        <location evidence="1">Cell membrane</location>
        <topology evidence="1">Multi-pass membrane protein</topology>
    </subcellularLocation>
</comment>
<evidence type="ECO:0000256" key="3">
    <source>
        <dbReference type="ARBA" id="ARBA00022475"/>
    </source>
</evidence>
<feature type="region of interest" description="Disordered" evidence="7">
    <location>
        <begin position="195"/>
        <end position="215"/>
    </location>
</feature>
<comment type="caution">
    <text evidence="10">The sequence shown here is derived from an EMBL/GenBank/DDBJ whole genome shotgun (WGS) entry which is preliminary data.</text>
</comment>
<dbReference type="InterPro" id="IPR032816">
    <property type="entry name" value="VTT_dom"/>
</dbReference>
<evidence type="ECO:0000256" key="1">
    <source>
        <dbReference type="ARBA" id="ARBA00004651"/>
    </source>
</evidence>
<feature type="domain" description="VTT" evidence="9">
    <location>
        <begin position="279"/>
        <end position="410"/>
    </location>
</feature>
<evidence type="ECO:0000256" key="7">
    <source>
        <dbReference type="SAM" id="MobiDB-lite"/>
    </source>
</evidence>
<evidence type="ECO:0000259" key="9">
    <source>
        <dbReference type="Pfam" id="PF09335"/>
    </source>
</evidence>
<evidence type="ECO:0000313" key="10">
    <source>
        <dbReference type="EMBL" id="TQL00706.1"/>
    </source>
</evidence>